<reference evidence="6 7" key="1">
    <citation type="submission" date="2016-03" db="EMBL/GenBank/DDBJ databases">
        <title>Comparative genomics of the ectomycorrhizal sister species Rhizopogon vinicolor and Rhizopogon vesiculosus (Basidiomycota: Boletales) reveals a divergence of the mating type B locus.</title>
        <authorList>
            <person name="Mujic A.B."/>
            <person name="Kuo A."/>
            <person name="Tritt A."/>
            <person name="Lipzen A."/>
            <person name="Chen C."/>
            <person name="Johnson J."/>
            <person name="Sharma A."/>
            <person name="Barry K."/>
            <person name="Grigoriev I.V."/>
            <person name="Spatafora J.W."/>
        </authorList>
    </citation>
    <scope>NUCLEOTIDE SEQUENCE [LARGE SCALE GENOMIC DNA]</scope>
    <source>
        <strain evidence="6 7">AM-OR11-056</strain>
    </source>
</reference>
<keyword evidence="5" id="KW-0949">S-adenosyl-L-methionine</keyword>
<comment type="similarity">
    <text evidence="5">Belongs to the class VI-like SAM-binding methyltransferase superfamily. Isoprenylcysteine carboxyl methyltransferase family.</text>
</comment>
<dbReference type="GO" id="GO:0005789">
    <property type="term" value="C:endoplasmic reticulum membrane"/>
    <property type="evidence" value="ECO:0007669"/>
    <property type="project" value="UniProtKB-SubCell"/>
</dbReference>
<evidence type="ECO:0000256" key="1">
    <source>
        <dbReference type="ARBA" id="ARBA00004141"/>
    </source>
</evidence>
<evidence type="ECO:0000313" key="6">
    <source>
        <dbReference type="EMBL" id="OJA14332.1"/>
    </source>
</evidence>
<dbReference type="EC" id="2.1.1.100" evidence="5"/>
<keyword evidence="5" id="KW-0489">Methyltransferase</keyword>
<keyword evidence="5" id="KW-0808">Transferase</keyword>
<keyword evidence="2 5" id="KW-0812">Transmembrane</keyword>
<keyword evidence="5" id="KW-0256">Endoplasmic reticulum</keyword>
<evidence type="ECO:0000256" key="2">
    <source>
        <dbReference type="ARBA" id="ARBA00022692"/>
    </source>
</evidence>
<comment type="catalytic activity">
    <reaction evidence="5">
        <text>[protein]-C-terminal S-[(2E,6E)-farnesyl]-L-cysteine + S-adenosyl-L-methionine = [protein]-C-terminal S-[(2E,6E)-farnesyl]-L-cysteine methyl ester + S-adenosyl-L-homocysteine</text>
        <dbReference type="Rhea" id="RHEA:21672"/>
        <dbReference type="Rhea" id="RHEA-COMP:12125"/>
        <dbReference type="Rhea" id="RHEA-COMP:12126"/>
        <dbReference type="ChEBI" id="CHEBI:57856"/>
        <dbReference type="ChEBI" id="CHEBI:59789"/>
        <dbReference type="ChEBI" id="CHEBI:90510"/>
        <dbReference type="ChEBI" id="CHEBI:90511"/>
        <dbReference type="EC" id="2.1.1.100"/>
    </reaction>
</comment>
<protein>
    <recommendedName>
        <fullName evidence="5">Protein-S-isoprenylcysteine O-methyltransferase</fullName>
        <ecNumber evidence="5">2.1.1.100</ecNumber>
    </recommendedName>
</protein>
<keyword evidence="4 5" id="KW-0472">Membrane</keyword>
<organism evidence="6 7">
    <name type="scientific">Rhizopogon vesiculosus</name>
    <dbReference type="NCBI Taxonomy" id="180088"/>
    <lineage>
        <taxon>Eukaryota</taxon>
        <taxon>Fungi</taxon>
        <taxon>Dikarya</taxon>
        <taxon>Basidiomycota</taxon>
        <taxon>Agaricomycotina</taxon>
        <taxon>Agaricomycetes</taxon>
        <taxon>Agaricomycetidae</taxon>
        <taxon>Boletales</taxon>
        <taxon>Suillineae</taxon>
        <taxon>Rhizopogonaceae</taxon>
        <taxon>Rhizopogon</taxon>
    </lineage>
</organism>
<comment type="subcellular location">
    <subcellularLocation>
        <location evidence="5">Endoplasmic reticulum membrane</location>
        <topology evidence="5">Multi-pass membrane protein</topology>
    </subcellularLocation>
    <subcellularLocation>
        <location evidence="1">Membrane</location>
        <topology evidence="1">Multi-pass membrane protein</topology>
    </subcellularLocation>
</comment>
<dbReference type="AlphaFoldDB" id="A0A1J8QRJ2"/>
<feature type="transmembrane region" description="Helical" evidence="5">
    <location>
        <begin position="97"/>
        <end position="118"/>
    </location>
</feature>
<dbReference type="STRING" id="180088.A0A1J8QRJ2"/>
<dbReference type="Proteomes" id="UP000183567">
    <property type="component" value="Unassembled WGS sequence"/>
</dbReference>
<feature type="transmembrane region" description="Helical" evidence="5">
    <location>
        <begin position="150"/>
        <end position="167"/>
    </location>
</feature>
<keyword evidence="3 5" id="KW-1133">Transmembrane helix</keyword>
<evidence type="ECO:0000313" key="7">
    <source>
        <dbReference type="Proteomes" id="UP000183567"/>
    </source>
</evidence>
<evidence type="ECO:0000256" key="4">
    <source>
        <dbReference type="ARBA" id="ARBA00023136"/>
    </source>
</evidence>
<feature type="transmembrane region" description="Helical" evidence="5">
    <location>
        <begin position="47"/>
        <end position="68"/>
    </location>
</feature>
<dbReference type="PANTHER" id="PTHR12714:SF9">
    <property type="entry name" value="PROTEIN-S-ISOPRENYLCYSTEINE O-METHYLTRANSFERASE"/>
    <property type="match status" value="1"/>
</dbReference>
<dbReference type="OrthoDB" id="422086at2759"/>
<keyword evidence="7" id="KW-1185">Reference proteome</keyword>
<gene>
    <name evidence="6" type="ORF">AZE42_10495</name>
</gene>
<dbReference type="EMBL" id="LVVM01003762">
    <property type="protein sequence ID" value="OJA14332.1"/>
    <property type="molecule type" value="Genomic_DNA"/>
</dbReference>
<dbReference type="GO" id="GO:0032259">
    <property type="term" value="P:methylation"/>
    <property type="evidence" value="ECO:0007669"/>
    <property type="project" value="UniProtKB-KW"/>
</dbReference>
<accession>A0A1J8QRJ2</accession>
<comment type="caution">
    <text evidence="6">The sequence shown here is derived from an EMBL/GenBank/DDBJ whole genome shotgun (WGS) entry which is preliminary data.</text>
</comment>
<evidence type="ECO:0000256" key="5">
    <source>
        <dbReference type="RuleBase" id="RU362022"/>
    </source>
</evidence>
<dbReference type="GO" id="GO:0004671">
    <property type="term" value="F:protein C-terminal S-isoprenylcysteine carboxyl O-methyltransferase activity"/>
    <property type="evidence" value="ECO:0007669"/>
    <property type="project" value="UniProtKB-EC"/>
</dbReference>
<dbReference type="Gene3D" id="1.20.120.1630">
    <property type="match status" value="1"/>
</dbReference>
<feature type="transmembrane region" description="Helical" evidence="5">
    <location>
        <begin position="187"/>
        <end position="205"/>
    </location>
</feature>
<dbReference type="Pfam" id="PF04140">
    <property type="entry name" value="ICMT"/>
    <property type="match status" value="1"/>
</dbReference>
<name>A0A1J8QRJ2_9AGAM</name>
<dbReference type="InterPro" id="IPR007269">
    <property type="entry name" value="ICMT_MeTrfase"/>
</dbReference>
<sequence>MSLLKIPLILSSATAMQVSLTPPNHSSSSEVVRNPISERIMLRLIKYGLFFAKGLYWGISVAEIAVIASRATGSSTLHSIIQRVVGPLLGMIRDTPITSHFLFGTALVVIGGLFRWWCFRTLGRFFTFEVSVRKEHQLVKTGPYAIVRHPAYTGFNLQMIGVLILHGSPTSWLRDSGVLETIPGLKLFVLLWLVEGTITAISLLLRISQEEQVVKSHFGDEWKRWAKEVRYLLIPGIY</sequence>
<evidence type="ECO:0000256" key="3">
    <source>
        <dbReference type="ARBA" id="ARBA00022989"/>
    </source>
</evidence>
<dbReference type="PANTHER" id="PTHR12714">
    <property type="entry name" value="PROTEIN-S ISOPRENYLCYSTEINE O-METHYLTRANSFERASE"/>
    <property type="match status" value="1"/>
</dbReference>
<proteinExistence type="inferred from homology"/>